<sequence>MPWNLFRFFILNGWGVALDYCNQSLISIIECQKSMMAEFKSKMALLLILGLAALIVCIFIALPFYYSIFKIENTLWGSIRKKAFGNSSELKQALLKRLKEIHLQQESLFSHQKNFMKPCTFKSYWKYSWRTLACLQLLYFSA</sequence>
<keyword evidence="3" id="KW-1185">Reference proteome</keyword>
<evidence type="ECO:0000313" key="3">
    <source>
        <dbReference type="Proteomes" id="UP001162131"/>
    </source>
</evidence>
<name>A0AAU9ICL5_9CILI</name>
<reference evidence="2" key="1">
    <citation type="submission" date="2021-09" db="EMBL/GenBank/DDBJ databases">
        <authorList>
            <consortium name="AG Swart"/>
            <person name="Singh M."/>
            <person name="Singh A."/>
            <person name="Seah K."/>
            <person name="Emmerich C."/>
        </authorList>
    </citation>
    <scope>NUCLEOTIDE SEQUENCE</scope>
    <source>
        <strain evidence="2">ATCC30299</strain>
    </source>
</reference>
<dbReference type="AlphaFoldDB" id="A0AAU9ICL5"/>
<evidence type="ECO:0000313" key="2">
    <source>
        <dbReference type="EMBL" id="CAG9311151.1"/>
    </source>
</evidence>
<organism evidence="2 3">
    <name type="scientific">Blepharisma stoltei</name>
    <dbReference type="NCBI Taxonomy" id="1481888"/>
    <lineage>
        <taxon>Eukaryota</taxon>
        <taxon>Sar</taxon>
        <taxon>Alveolata</taxon>
        <taxon>Ciliophora</taxon>
        <taxon>Postciliodesmatophora</taxon>
        <taxon>Heterotrichea</taxon>
        <taxon>Heterotrichida</taxon>
        <taxon>Blepharismidae</taxon>
        <taxon>Blepharisma</taxon>
    </lineage>
</organism>
<evidence type="ECO:0000256" key="1">
    <source>
        <dbReference type="SAM" id="Phobius"/>
    </source>
</evidence>
<gene>
    <name evidence="2" type="ORF">BSTOLATCC_MIC3443</name>
</gene>
<protein>
    <submittedName>
        <fullName evidence="2">Uncharacterized protein</fullName>
    </submittedName>
</protein>
<dbReference type="Proteomes" id="UP001162131">
    <property type="component" value="Unassembled WGS sequence"/>
</dbReference>
<accession>A0AAU9ICL5</accession>
<keyword evidence="1" id="KW-0812">Transmembrane</keyword>
<keyword evidence="1" id="KW-0472">Membrane</keyword>
<keyword evidence="1" id="KW-1133">Transmembrane helix</keyword>
<comment type="caution">
    <text evidence="2">The sequence shown here is derived from an EMBL/GenBank/DDBJ whole genome shotgun (WGS) entry which is preliminary data.</text>
</comment>
<feature type="transmembrane region" description="Helical" evidence="1">
    <location>
        <begin position="43"/>
        <end position="66"/>
    </location>
</feature>
<dbReference type="EMBL" id="CAJZBQ010000004">
    <property type="protein sequence ID" value="CAG9311151.1"/>
    <property type="molecule type" value="Genomic_DNA"/>
</dbReference>
<proteinExistence type="predicted"/>